<dbReference type="InterPro" id="IPR012289">
    <property type="entry name" value="Lytic_TGlycosylase_superhlx_L"/>
</dbReference>
<keyword evidence="2" id="KW-0732">Signal</keyword>
<dbReference type="SUPFAM" id="SSF48435">
    <property type="entry name" value="Bacterial muramidases"/>
    <property type="match status" value="1"/>
</dbReference>
<dbReference type="InterPro" id="IPR023346">
    <property type="entry name" value="Lysozyme-like_dom_sf"/>
</dbReference>
<dbReference type="CDD" id="cd13401">
    <property type="entry name" value="Slt70-like"/>
    <property type="match status" value="1"/>
</dbReference>
<dbReference type="PANTHER" id="PTHR37423:SF5">
    <property type="entry name" value="SOLUBLE LYTIC MUREIN TRANSGLYCOSYLASE"/>
    <property type="match status" value="1"/>
</dbReference>
<evidence type="ECO:0000313" key="5">
    <source>
        <dbReference type="EMBL" id="GAA0717787.1"/>
    </source>
</evidence>
<dbReference type="Gene3D" id="1.25.20.10">
    <property type="entry name" value="Bacterial muramidases"/>
    <property type="match status" value="1"/>
</dbReference>
<feature type="domain" description="Lytic transglycosylase superhelical linker" evidence="4">
    <location>
        <begin position="387"/>
        <end position="444"/>
    </location>
</feature>
<comment type="similarity">
    <text evidence="1">Belongs to the transglycosylase Slt family.</text>
</comment>
<dbReference type="EMBL" id="BAAAEU010000015">
    <property type="protein sequence ID" value="GAA0717787.1"/>
    <property type="molecule type" value="Genomic_DNA"/>
</dbReference>
<evidence type="ECO:0000256" key="1">
    <source>
        <dbReference type="ARBA" id="ARBA00007734"/>
    </source>
</evidence>
<dbReference type="Gene3D" id="1.10.530.10">
    <property type="match status" value="1"/>
</dbReference>
<keyword evidence="6" id="KW-1185">Reference proteome</keyword>
<comment type="caution">
    <text evidence="5">The sequence shown here is derived from an EMBL/GenBank/DDBJ whole genome shotgun (WGS) entry which is preliminary data.</text>
</comment>
<name>A0ABN1IN17_9GAMM</name>
<proteinExistence type="inferred from homology"/>
<dbReference type="Proteomes" id="UP001501523">
    <property type="component" value="Unassembled WGS sequence"/>
</dbReference>
<reference evidence="5 6" key="1">
    <citation type="journal article" date="2019" name="Int. J. Syst. Evol. Microbiol.">
        <title>The Global Catalogue of Microorganisms (GCM) 10K type strain sequencing project: providing services to taxonomists for standard genome sequencing and annotation.</title>
        <authorList>
            <consortium name="The Broad Institute Genomics Platform"/>
            <consortium name="The Broad Institute Genome Sequencing Center for Infectious Disease"/>
            <person name="Wu L."/>
            <person name="Ma J."/>
        </authorList>
    </citation>
    <scope>NUCLEOTIDE SEQUENCE [LARGE SCALE GENOMIC DNA]</scope>
    <source>
        <strain evidence="5 6">JCM 15421</strain>
    </source>
</reference>
<dbReference type="InterPro" id="IPR008939">
    <property type="entry name" value="Lytic_TGlycosylase_superhlx_U"/>
</dbReference>
<dbReference type="PANTHER" id="PTHR37423">
    <property type="entry name" value="SOLUBLE LYTIC MUREIN TRANSGLYCOSYLASE-RELATED"/>
    <property type="match status" value="1"/>
</dbReference>
<sequence length="656" mass="72349">MLPLQAADRAAQREQFRTALAAASRPPEGAWKKLAQGLDEAHYPLTPYIELAALRTRIGQLDRGEVERFLARWPDTLPASDLRGAWLRELARRGDWTTFRAFWTGSGDRELVCDELQARLAAGTKLDYTADLDALWQGVHALPGACDPVFAAARTSGVLTDTQVWERLQRAAAAGNAETTAAAASLLGGADRAAADRIVAALRDPATTFTKAKTWADEQRAREAIAYGLARYARRNSSAAETAWADLESRFKWDAAQKNRVLNALAVYRATSYSPDALARLNALPAAAEDDATREWRVRIALSGGDLKETLAALDRLSDTQKADARWRYLRARALMKLDRKAEATPILTEVAREANFHGFLAADWTDQPYAICARTLASDPKAEAALAKQTDLDRAFEFRELDMLNDARREWDFAMAKLDVNQRRLAADLAYRRGWYDRAVFAFSADPETQQLYEQRFPLGMEAQVKREARSAGIDPAWAYGILRAESAWMTDAHSSADAYGLMQLLPGVAKQLAKAEQLPYSNAQDLMNPNLNVQLGTRFLGRMAGKYEGSPWLASAAYNAGEAPVGRWLDARGSLDPDFFIETIPYKETRDYVARVLAFSVIYDWRMNGKALALSSRMPKIGQAYQAPTAATPRKAVVCAAAPAPAVAAAENSH</sequence>
<organism evidence="5 6">
    <name type="scientific">Dokdonella soli</name>
    <dbReference type="NCBI Taxonomy" id="529810"/>
    <lineage>
        <taxon>Bacteria</taxon>
        <taxon>Pseudomonadati</taxon>
        <taxon>Pseudomonadota</taxon>
        <taxon>Gammaproteobacteria</taxon>
        <taxon>Lysobacterales</taxon>
        <taxon>Rhodanobacteraceae</taxon>
        <taxon>Dokdonella</taxon>
    </lineage>
</organism>
<gene>
    <name evidence="5" type="ORF">GCM10009105_25090</name>
</gene>
<dbReference type="InterPro" id="IPR008258">
    <property type="entry name" value="Transglycosylase_SLT_dom_1"/>
</dbReference>
<feature type="domain" description="Transglycosylase SLT" evidence="3">
    <location>
        <begin position="468"/>
        <end position="578"/>
    </location>
</feature>
<dbReference type="Gene3D" id="1.10.1240.20">
    <property type="entry name" value="Lytic transglycosylase, superhelical linker domain"/>
    <property type="match status" value="1"/>
</dbReference>
<evidence type="ECO:0000313" key="6">
    <source>
        <dbReference type="Proteomes" id="UP001501523"/>
    </source>
</evidence>
<dbReference type="Pfam" id="PF14718">
    <property type="entry name" value="SLT_L"/>
    <property type="match status" value="1"/>
</dbReference>
<dbReference type="Pfam" id="PF01464">
    <property type="entry name" value="SLT"/>
    <property type="match status" value="1"/>
</dbReference>
<evidence type="ECO:0000259" key="3">
    <source>
        <dbReference type="Pfam" id="PF01464"/>
    </source>
</evidence>
<protein>
    <submittedName>
        <fullName evidence="5">Transglycosylase SLT domain-containing protein</fullName>
    </submittedName>
</protein>
<evidence type="ECO:0000259" key="4">
    <source>
        <dbReference type="Pfam" id="PF14718"/>
    </source>
</evidence>
<dbReference type="InterPro" id="IPR037061">
    <property type="entry name" value="Lytic_TGlycoase_superhlx_L_sf"/>
</dbReference>
<accession>A0ABN1IN17</accession>
<evidence type="ECO:0000256" key="2">
    <source>
        <dbReference type="ARBA" id="ARBA00022729"/>
    </source>
</evidence>
<dbReference type="SUPFAM" id="SSF53955">
    <property type="entry name" value="Lysozyme-like"/>
    <property type="match status" value="1"/>
</dbReference>